<sequence>MDITLARTFLEIVASGSFLRAAERLHVTQTAVSARVRTLEELLGRQLFRRNKSGASLTSAGEHFMRYAPTLIQVWERARHQVAVPAGRRAVVTVGCEISLWDPLLLDWLLWMRRAAPHLALRTEVGAPESLISQVSEGILDIAIVYAPQQRPGLRIELLIEEKLVLVTTLRRGGAPRPADYVFVDWGPEFAAQHNLAFPELSGAGVFTGLGPLGRAYLLEAGGSGYFRLSAVRAELESGRLRRVAGAPEFLYPAYAVYSDSADLKVVTPALAGLRHVSGAEAQTPPGAKARKRSMSAKRVSGASS</sequence>
<keyword evidence="4" id="KW-0804">Transcription</keyword>
<protein>
    <submittedName>
        <fullName evidence="7">LysR family transcriptional regulator</fullName>
    </submittedName>
</protein>
<dbReference type="Gene3D" id="1.10.10.10">
    <property type="entry name" value="Winged helix-like DNA-binding domain superfamily/Winged helix DNA-binding domain"/>
    <property type="match status" value="1"/>
</dbReference>
<comment type="caution">
    <text evidence="7">The sequence shown here is derived from an EMBL/GenBank/DDBJ whole genome shotgun (WGS) entry which is preliminary data.</text>
</comment>
<dbReference type="InterPro" id="IPR036390">
    <property type="entry name" value="WH_DNA-bd_sf"/>
</dbReference>
<feature type="region of interest" description="Disordered" evidence="5">
    <location>
        <begin position="281"/>
        <end position="305"/>
    </location>
</feature>
<evidence type="ECO:0000256" key="2">
    <source>
        <dbReference type="ARBA" id="ARBA00023015"/>
    </source>
</evidence>
<dbReference type="RefSeq" id="WP_173132167.1">
    <property type="nucleotide sequence ID" value="NZ_JABRWJ010000011.1"/>
</dbReference>
<reference evidence="7 8" key="1">
    <citation type="submission" date="2020-05" db="EMBL/GenBank/DDBJ databases">
        <title>Aquincola sp. isolate from soil.</title>
        <authorList>
            <person name="Han J."/>
            <person name="Kim D.-U."/>
        </authorList>
    </citation>
    <scope>NUCLEOTIDE SEQUENCE [LARGE SCALE GENOMIC DNA]</scope>
    <source>
        <strain evidence="7 8">S2</strain>
    </source>
</reference>
<dbReference type="PROSITE" id="PS50931">
    <property type="entry name" value="HTH_LYSR"/>
    <property type="match status" value="1"/>
</dbReference>
<dbReference type="Proteomes" id="UP000737171">
    <property type="component" value="Unassembled WGS sequence"/>
</dbReference>
<dbReference type="SUPFAM" id="SSF53850">
    <property type="entry name" value="Periplasmic binding protein-like II"/>
    <property type="match status" value="1"/>
</dbReference>
<keyword evidence="3" id="KW-0238">DNA-binding</keyword>
<evidence type="ECO:0000256" key="3">
    <source>
        <dbReference type="ARBA" id="ARBA00023125"/>
    </source>
</evidence>
<evidence type="ECO:0000256" key="5">
    <source>
        <dbReference type="SAM" id="MobiDB-lite"/>
    </source>
</evidence>
<dbReference type="EMBL" id="JABRWJ010000011">
    <property type="protein sequence ID" value="NRF71287.1"/>
    <property type="molecule type" value="Genomic_DNA"/>
</dbReference>
<keyword evidence="2" id="KW-0805">Transcription regulation</keyword>
<feature type="domain" description="HTH lysR-type" evidence="6">
    <location>
        <begin position="1"/>
        <end position="58"/>
    </location>
</feature>
<dbReference type="Pfam" id="PF03466">
    <property type="entry name" value="LysR_substrate"/>
    <property type="match status" value="1"/>
</dbReference>
<evidence type="ECO:0000256" key="1">
    <source>
        <dbReference type="ARBA" id="ARBA00009437"/>
    </source>
</evidence>
<dbReference type="PANTHER" id="PTHR30579:SF8">
    <property type="entry name" value="HTH-TYPE TRANSCRIPTIONAL REGULATOR HDFR"/>
    <property type="match status" value="1"/>
</dbReference>
<dbReference type="InterPro" id="IPR036388">
    <property type="entry name" value="WH-like_DNA-bd_sf"/>
</dbReference>
<dbReference type="InterPro" id="IPR000847">
    <property type="entry name" value="LysR_HTH_N"/>
</dbReference>
<dbReference type="InterPro" id="IPR050176">
    <property type="entry name" value="LTTR"/>
</dbReference>
<comment type="similarity">
    <text evidence="1">Belongs to the LysR transcriptional regulatory family.</text>
</comment>
<dbReference type="SUPFAM" id="SSF46785">
    <property type="entry name" value="Winged helix' DNA-binding domain"/>
    <property type="match status" value="1"/>
</dbReference>
<keyword evidence="8" id="KW-1185">Reference proteome</keyword>
<gene>
    <name evidence="7" type="ORF">HLB44_30280</name>
</gene>
<evidence type="ECO:0000313" key="8">
    <source>
        <dbReference type="Proteomes" id="UP000737171"/>
    </source>
</evidence>
<dbReference type="Pfam" id="PF00126">
    <property type="entry name" value="HTH_1"/>
    <property type="match status" value="1"/>
</dbReference>
<name>A0ABX2ERY9_9BURK</name>
<accession>A0ABX2ERY9</accession>
<evidence type="ECO:0000259" key="6">
    <source>
        <dbReference type="PROSITE" id="PS50931"/>
    </source>
</evidence>
<dbReference type="PRINTS" id="PR00039">
    <property type="entry name" value="HTHLYSR"/>
</dbReference>
<evidence type="ECO:0000313" key="7">
    <source>
        <dbReference type="EMBL" id="NRF71287.1"/>
    </source>
</evidence>
<dbReference type="InterPro" id="IPR005119">
    <property type="entry name" value="LysR_subst-bd"/>
</dbReference>
<evidence type="ECO:0000256" key="4">
    <source>
        <dbReference type="ARBA" id="ARBA00023163"/>
    </source>
</evidence>
<dbReference type="PANTHER" id="PTHR30579">
    <property type="entry name" value="TRANSCRIPTIONAL REGULATOR"/>
    <property type="match status" value="1"/>
</dbReference>
<proteinExistence type="inferred from homology"/>
<organism evidence="7 8">
    <name type="scientific">Pseudaquabacterium terrae</name>
    <dbReference type="NCBI Taxonomy" id="2732868"/>
    <lineage>
        <taxon>Bacteria</taxon>
        <taxon>Pseudomonadati</taxon>
        <taxon>Pseudomonadota</taxon>
        <taxon>Betaproteobacteria</taxon>
        <taxon>Burkholderiales</taxon>
        <taxon>Sphaerotilaceae</taxon>
        <taxon>Pseudaquabacterium</taxon>
    </lineage>
</organism>
<dbReference type="Gene3D" id="3.40.190.10">
    <property type="entry name" value="Periplasmic binding protein-like II"/>
    <property type="match status" value="1"/>
</dbReference>